<reference evidence="2 3" key="1">
    <citation type="journal article" date="2018" name="Front. Plant Sci.">
        <title>Red Clover (Trifolium pratense) and Zigzag Clover (T. medium) - A Picture of Genomic Similarities and Differences.</title>
        <authorList>
            <person name="Dluhosova J."/>
            <person name="Istvanek J."/>
            <person name="Nedelnik J."/>
            <person name="Repkova J."/>
        </authorList>
    </citation>
    <scope>NUCLEOTIDE SEQUENCE [LARGE SCALE GENOMIC DNA]</scope>
    <source>
        <strain evidence="3">cv. 10/8</strain>
        <tissue evidence="2">Leaf</tissue>
    </source>
</reference>
<name>A0A392M1U3_9FABA</name>
<dbReference type="AlphaFoldDB" id="A0A392M1U3"/>
<proteinExistence type="predicted"/>
<dbReference type="EMBL" id="LXQA010002127">
    <property type="protein sequence ID" value="MCH81302.1"/>
    <property type="molecule type" value="Genomic_DNA"/>
</dbReference>
<comment type="caution">
    <text evidence="2">The sequence shown here is derived from an EMBL/GenBank/DDBJ whole genome shotgun (WGS) entry which is preliminary data.</text>
</comment>
<dbReference type="InterPro" id="IPR029472">
    <property type="entry name" value="Copia-like_N"/>
</dbReference>
<gene>
    <name evidence="2" type="ORF">A2U01_0002087</name>
</gene>
<protein>
    <recommendedName>
        <fullName evidence="1">Retrotransposon Copia-like N-terminal domain-containing protein</fullName>
    </recommendedName>
</protein>
<dbReference type="Proteomes" id="UP000265520">
    <property type="component" value="Unassembled WGS sequence"/>
</dbReference>
<evidence type="ECO:0000313" key="3">
    <source>
        <dbReference type="Proteomes" id="UP000265520"/>
    </source>
</evidence>
<keyword evidence="3" id="KW-1185">Reference proteome</keyword>
<accession>A0A392M1U3</accession>
<organism evidence="2 3">
    <name type="scientific">Trifolium medium</name>
    <dbReference type="NCBI Taxonomy" id="97028"/>
    <lineage>
        <taxon>Eukaryota</taxon>
        <taxon>Viridiplantae</taxon>
        <taxon>Streptophyta</taxon>
        <taxon>Embryophyta</taxon>
        <taxon>Tracheophyta</taxon>
        <taxon>Spermatophyta</taxon>
        <taxon>Magnoliopsida</taxon>
        <taxon>eudicotyledons</taxon>
        <taxon>Gunneridae</taxon>
        <taxon>Pentapetalae</taxon>
        <taxon>rosids</taxon>
        <taxon>fabids</taxon>
        <taxon>Fabales</taxon>
        <taxon>Fabaceae</taxon>
        <taxon>Papilionoideae</taxon>
        <taxon>50 kb inversion clade</taxon>
        <taxon>NPAAA clade</taxon>
        <taxon>Hologalegina</taxon>
        <taxon>IRL clade</taxon>
        <taxon>Trifolieae</taxon>
        <taxon>Trifolium</taxon>
    </lineage>
</organism>
<evidence type="ECO:0000259" key="1">
    <source>
        <dbReference type="Pfam" id="PF14244"/>
    </source>
</evidence>
<dbReference type="PANTHER" id="PTHR37610:SF40">
    <property type="entry name" value="OS01G0909600 PROTEIN"/>
    <property type="match status" value="1"/>
</dbReference>
<dbReference type="PANTHER" id="PTHR37610">
    <property type="entry name" value="CCHC-TYPE DOMAIN-CONTAINING PROTEIN"/>
    <property type="match status" value="1"/>
</dbReference>
<sequence length="139" mass="16039">MVLKPVRYGFKSIPIWCYDHSNMPDSDPGTCGLWAHHASAAIHMHEALTPERLDGSNYVEWSLNAQNKIRDRKCWGYITGKKATPKDQKSDEYEALEDENCLVKSWLLDSMTKETRSLFIRLATAKEIWETVKETYSVN</sequence>
<feature type="non-terminal residue" evidence="2">
    <location>
        <position position="139"/>
    </location>
</feature>
<feature type="domain" description="Retrotransposon Copia-like N-terminal" evidence="1">
    <location>
        <begin position="47"/>
        <end position="86"/>
    </location>
</feature>
<dbReference type="Pfam" id="PF14244">
    <property type="entry name" value="Retrotran_gag_3"/>
    <property type="match status" value="1"/>
</dbReference>
<evidence type="ECO:0000313" key="2">
    <source>
        <dbReference type="EMBL" id="MCH81302.1"/>
    </source>
</evidence>